<accession>A0A0W0ET78</accession>
<proteinExistence type="predicted"/>
<sequence>MKITCKADVQTSINLIHGPPDEIYDQCTRTNSCPAGLDSFREELKTAKTHLDRLTATIALLETEQARLKGIVEKYSVILHPMRAISPDALQSILKSCVEQSEREEPKSSLVPSGMPWVLGQVCRYWRSTALSMPHLWTSITLDIDSVKVPQLQIKLLGLQIYRSQNLPLTVTIHCKLRGDYTNHPLMVLICARSQQWRSLRLGGSEDVLRPIFLVRELLPILESVSVDLNTTTKPGEVCLEPAPALRSVTLHGSTLIKLPWHQIKYFQLRSGSISTSAHIDKIWTVLAQLSNVEVGDLYIDNIIGHPATFSSPRPSFNHLTTLIISSGTRSAAAAAGFIERITTPSLKQLKINIPYSGWRELVQLITRSSCKLTELSIREAVLNSESQYMLNLLSTLWDLTFLELGFVRVYPGRSIDDLFFLLQSKVVPRLEKLTIILPAFFRSSLSENILLNALEYRWNPHEELEINSLRVVTLEMHLSNPDSRSRLEALRAQGLVVVEKDN</sequence>
<dbReference type="AlphaFoldDB" id="A0A0W0ET78"/>
<name>A0A0W0ET78_MONRR</name>
<protein>
    <recommendedName>
        <fullName evidence="4">F-box domain-containing protein</fullName>
    </recommendedName>
</protein>
<dbReference type="Proteomes" id="UP000054988">
    <property type="component" value="Unassembled WGS sequence"/>
</dbReference>
<evidence type="ECO:0000313" key="3">
    <source>
        <dbReference type="Proteomes" id="UP000054988"/>
    </source>
</evidence>
<dbReference type="Gene3D" id="3.80.10.10">
    <property type="entry name" value="Ribonuclease Inhibitor"/>
    <property type="match status" value="1"/>
</dbReference>
<organism evidence="2 3">
    <name type="scientific">Moniliophthora roreri</name>
    <name type="common">Frosty pod rot fungus</name>
    <name type="synonym">Monilia roreri</name>
    <dbReference type="NCBI Taxonomy" id="221103"/>
    <lineage>
        <taxon>Eukaryota</taxon>
        <taxon>Fungi</taxon>
        <taxon>Dikarya</taxon>
        <taxon>Basidiomycota</taxon>
        <taxon>Agaricomycotina</taxon>
        <taxon>Agaricomycetes</taxon>
        <taxon>Agaricomycetidae</taxon>
        <taxon>Agaricales</taxon>
        <taxon>Marasmiineae</taxon>
        <taxon>Marasmiaceae</taxon>
        <taxon>Moniliophthora</taxon>
    </lineage>
</organism>
<evidence type="ECO:0000256" key="1">
    <source>
        <dbReference type="SAM" id="Coils"/>
    </source>
</evidence>
<evidence type="ECO:0000313" key="2">
    <source>
        <dbReference type="EMBL" id="KTB27300.1"/>
    </source>
</evidence>
<feature type="coiled-coil region" evidence="1">
    <location>
        <begin position="37"/>
        <end position="64"/>
    </location>
</feature>
<evidence type="ECO:0008006" key="4">
    <source>
        <dbReference type="Google" id="ProtNLM"/>
    </source>
</evidence>
<dbReference type="InterPro" id="IPR032675">
    <property type="entry name" value="LRR_dom_sf"/>
</dbReference>
<keyword evidence="1" id="KW-0175">Coiled coil</keyword>
<comment type="caution">
    <text evidence="2">The sequence shown here is derived from an EMBL/GenBank/DDBJ whole genome shotgun (WGS) entry which is preliminary data.</text>
</comment>
<dbReference type="EMBL" id="LATX01002557">
    <property type="protein sequence ID" value="KTB27300.1"/>
    <property type="molecule type" value="Genomic_DNA"/>
</dbReference>
<reference evidence="2 3" key="1">
    <citation type="submission" date="2015-12" db="EMBL/GenBank/DDBJ databases">
        <title>Draft genome sequence of Moniliophthora roreri, the causal agent of frosty pod rot of cacao.</title>
        <authorList>
            <person name="Aime M.C."/>
            <person name="Diaz-Valderrama J.R."/>
            <person name="Kijpornyongpan T."/>
            <person name="Phillips-Mora W."/>
        </authorList>
    </citation>
    <scope>NUCLEOTIDE SEQUENCE [LARGE SCALE GENOMIC DNA]</scope>
    <source>
        <strain evidence="2 3">MCA 2952</strain>
    </source>
</reference>
<gene>
    <name evidence="2" type="ORF">WG66_20104</name>
</gene>